<evidence type="ECO:0000313" key="3">
    <source>
        <dbReference type="Proteomes" id="UP000017944"/>
    </source>
</evidence>
<sequence>MNRIYENWIVDHKYSKKIARSVYYRNGREHDIVCNYNETADSTYF</sequence>
<dbReference type="EMBL" id="AXUT01000778">
    <property type="protein sequence ID" value="ESU76089.1"/>
    <property type="molecule type" value="Genomic_DNA"/>
</dbReference>
<gene>
    <name evidence="2" type="ORF">WRSd3_03358</name>
    <name evidence="1" type="ORF">WRSd3_p00241</name>
</gene>
<name>A0A090NDV3_SHIDY</name>
<evidence type="ECO:0000313" key="1">
    <source>
        <dbReference type="EMBL" id="ESU76089.1"/>
    </source>
</evidence>
<organism evidence="2 3">
    <name type="scientific">Shigella dysenteriae WRSd3</name>
    <dbReference type="NCBI Taxonomy" id="1401327"/>
    <lineage>
        <taxon>Bacteria</taxon>
        <taxon>Pseudomonadati</taxon>
        <taxon>Pseudomonadota</taxon>
        <taxon>Gammaproteobacteria</taxon>
        <taxon>Enterobacterales</taxon>
        <taxon>Enterobacteriaceae</taxon>
        <taxon>Shigella</taxon>
    </lineage>
</organism>
<comment type="caution">
    <text evidence="2">The sequence shown here is derived from an EMBL/GenBank/DDBJ whole genome shotgun (WGS) entry which is preliminary data.</text>
</comment>
<dbReference type="EMBL" id="AXUT01000302">
    <property type="protein sequence ID" value="ESU77829.1"/>
    <property type="molecule type" value="Genomic_DNA"/>
</dbReference>
<reference evidence="2 3" key="1">
    <citation type="submission" date="2013-10" db="EMBL/GenBank/DDBJ databases">
        <title>Draft genomes and the virulence plasmids of Sd1617 vaccine constructs: WRSd3 and WRSd5.</title>
        <authorList>
            <person name="Aksomboon Vongsawan A."/>
            <person name="Venkatesan M.M."/>
            <person name="Vaisvil B."/>
            <person name="Emel G."/>
            <person name="Kepatral V."/>
            <person name="Sethabutr O."/>
            <person name="Serichantalergs O."/>
            <person name="Mason C."/>
        </authorList>
    </citation>
    <scope>NUCLEOTIDE SEQUENCE [LARGE SCALE GENOMIC DNA]</scope>
    <source>
        <strain evidence="2 3">WRSd3</strain>
        <plasmid evidence="1">unnamed</plasmid>
    </source>
</reference>
<accession>A0A090NDV3</accession>
<protein>
    <submittedName>
        <fullName evidence="2">Uncharacterized protein</fullName>
    </submittedName>
</protein>
<geneLocation type="plasmid" evidence="1">
    <name>unnamed</name>
</geneLocation>
<dbReference type="Proteomes" id="UP000017944">
    <property type="component" value="Unassembled WGS sequence"/>
</dbReference>
<evidence type="ECO:0000313" key="2">
    <source>
        <dbReference type="EMBL" id="ESU77829.1"/>
    </source>
</evidence>
<keyword evidence="1" id="KW-0614">Plasmid</keyword>
<dbReference type="AlphaFoldDB" id="A0A090NDV3"/>
<proteinExistence type="predicted"/>